<protein>
    <submittedName>
        <fullName evidence="1">Uncharacterized protein</fullName>
    </submittedName>
</protein>
<dbReference type="AlphaFoldDB" id="A0A6N0HTI0"/>
<keyword evidence="2" id="KW-1185">Reference proteome</keyword>
<organism evidence="1 2">
    <name type="scientific">Candidatus Reidiella endopervernicosa</name>
    <dbReference type="NCBI Taxonomy" id="2738883"/>
    <lineage>
        <taxon>Bacteria</taxon>
        <taxon>Pseudomonadati</taxon>
        <taxon>Pseudomonadota</taxon>
        <taxon>Gammaproteobacteria</taxon>
        <taxon>Candidatus Reidiella</taxon>
    </lineage>
</organism>
<dbReference type="Proteomes" id="UP000509658">
    <property type="component" value="Chromosome"/>
</dbReference>
<accession>A0A6N0HTI0</accession>
<evidence type="ECO:0000313" key="1">
    <source>
        <dbReference type="EMBL" id="QKQ25491.1"/>
    </source>
</evidence>
<dbReference type="RefSeq" id="WP_174672734.1">
    <property type="nucleotide sequence ID" value="NZ_CP054491.1"/>
</dbReference>
<dbReference type="EMBL" id="CP054491">
    <property type="protein sequence ID" value="QKQ25491.1"/>
    <property type="molecule type" value="Genomic_DNA"/>
</dbReference>
<evidence type="ECO:0000313" key="2">
    <source>
        <dbReference type="Proteomes" id="UP000509658"/>
    </source>
</evidence>
<dbReference type="KEGG" id="rev:HUE57_03640"/>
<reference evidence="1 2" key="1">
    <citation type="submission" date="2020-05" db="EMBL/GenBank/DDBJ databases">
        <title>Horizontal transmission and recombination maintain forever young bacterial symbiont genomes.</title>
        <authorList>
            <person name="Russell S.L."/>
            <person name="Pepper-Tunick E."/>
            <person name="Svedberg J."/>
            <person name="Byrne A."/>
            <person name="Ruelas Castillo J."/>
            <person name="Vollmers C."/>
            <person name="Beinart R.A."/>
            <person name="Corbett-Detig R."/>
        </authorList>
    </citation>
    <scope>NUCLEOTIDE SEQUENCE [LARGE SCALE GENOMIC DNA]</scope>
    <source>
        <strain evidence="1">Santa_Monica_outfall</strain>
    </source>
</reference>
<proteinExistence type="predicted"/>
<name>A0A6N0HTI0_9GAMM</name>
<sequence>MPYEEFIDPDNRYFQITYRGDLTLEERIAAKARCITIRQERDIRRFFIDSSQIHQDIGAVGFTKFAYSFNKSEFPQGVKLAIFFKDDDQTSILQR</sequence>
<gene>
    <name evidence="1" type="ORF">HUE57_03640</name>
</gene>